<feature type="compositionally biased region" description="Basic and acidic residues" evidence="1">
    <location>
        <begin position="176"/>
        <end position="186"/>
    </location>
</feature>
<name>A0A316UMV2_9BASI</name>
<evidence type="ECO:0000313" key="3">
    <source>
        <dbReference type="Proteomes" id="UP000245884"/>
    </source>
</evidence>
<dbReference type="Proteomes" id="UP000245884">
    <property type="component" value="Unassembled WGS sequence"/>
</dbReference>
<evidence type="ECO:0000313" key="2">
    <source>
        <dbReference type="EMBL" id="PWN26294.1"/>
    </source>
</evidence>
<keyword evidence="3" id="KW-1185">Reference proteome</keyword>
<evidence type="ECO:0000256" key="1">
    <source>
        <dbReference type="SAM" id="MobiDB-lite"/>
    </source>
</evidence>
<sequence length="199" mass="22183">MRCDVGRGVELLRCVRRAKRSGAEIGLLPCRSEEVRGCRRELRLSRCSRWCMCVDGDEEDSSGLSLKGGRGEAGWVLLEVAWCGRGVKICGEFEQLGGWDRPNERGDDERGNEGGGGGTTRPRWLSDWCLVGWLALPRAHLSLVAFDCRRACAAASDRPARRHDDSHLASRRSAHRDHSTSRRMLNDKPPQVSPSRSRS</sequence>
<accession>A0A316UMV2</accession>
<organism evidence="2 3">
    <name type="scientific">Jaminaea rosea</name>
    <dbReference type="NCBI Taxonomy" id="1569628"/>
    <lineage>
        <taxon>Eukaryota</taxon>
        <taxon>Fungi</taxon>
        <taxon>Dikarya</taxon>
        <taxon>Basidiomycota</taxon>
        <taxon>Ustilaginomycotina</taxon>
        <taxon>Exobasidiomycetes</taxon>
        <taxon>Microstromatales</taxon>
        <taxon>Microstromatales incertae sedis</taxon>
        <taxon>Jaminaea</taxon>
    </lineage>
</organism>
<feature type="compositionally biased region" description="Basic and acidic residues" evidence="1">
    <location>
        <begin position="159"/>
        <end position="168"/>
    </location>
</feature>
<feature type="region of interest" description="Disordered" evidence="1">
    <location>
        <begin position="159"/>
        <end position="199"/>
    </location>
</feature>
<proteinExistence type="predicted"/>
<gene>
    <name evidence="2" type="ORF">BDZ90DRAFT_51215</name>
</gene>
<dbReference type="EMBL" id="KZ819672">
    <property type="protein sequence ID" value="PWN26294.1"/>
    <property type="molecule type" value="Genomic_DNA"/>
</dbReference>
<dbReference type="RefSeq" id="XP_025360906.1">
    <property type="nucleotide sequence ID" value="XM_025509635.1"/>
</dbReference>
<dbReference type="GeneID" id="37031458"/>
<protein>
    <submittedName>
        <fullName evidence="2">Uncharacterized protein</fullName>
    </submittedName>
</protein>
<reference evidence="2 3" key="1">
    <citation type="journal article" date="2018" name="Mol. Biol. Evol.">
        <title>Broad Genomic Sampling Reveals a Smut Pathogenic Ancestry of the Fungal Clade Ustilaginomycotina.</title>
        <authorList>
            <person name="Kijpornyongpan T."/>
            <person name="Mondo S.J."/>
            <person name="Barry K."/>
            <person name="Sandor L."/>
            <person name="Lee J."/>
            <person name="Lipzen A."/>
            <person name="Pangilinan J."/>
            <person name="LaButti K."/>
            <person name="Hainaut M."/>
            <person name="Henrissat B."/>
            <person name="Grigoriev I.V."/>
            <person name="Spatafora J.W."/>
            <person name="Aime M.C."/>
        </authorList>
    </citation>
    <scope>NUCLEOTIDE SEQUENCE [LARGE SCALE GENOMIC DNA]</scope>
    <source>
        <strain evidence="2 3">MCA 5214</strain>
    </source>
</reference>
<dbReference type="AlphaFoldDB" id="A0A316UMV2"/>